<accession>A0AAD4SIF7</accession>
<organism evidence="5 6">
    <name type="scientific">Papaver atlanticum</name>
    <dbReference type="NCBI Taxonomy" id="357466"/>
    <lineage>
        <taxon>Eukaryota</taxon>
        <taxon>Viridiplantae</taxon>
        <taxon>Streptophyta</taxon>
        <taxon>Embryophyta</taxon>
        <taxon>Tracheophyta</taxon>
        <taxon>Spermatophyta</taxon>
        <taxon>Magnoliopsida</taxon>
        <taxon>Ranunculales</taxon>
        <taxon>Papaveraceae</taxon>
        <taxon>Papaveroideae</taxon>
        <taxon>Papaver</taxon>
    </lineage>
</organism>
<dbReference type="PROSITE" id="PS00360">
    <property type="entry name" value="RIBOSOMAL_S9"/>
    <property type="match status" value="1"/>
</dbReference>
<keyword evidence="2 4" id="KW-0689">Ribosomal protein</keyword>
<keyword evidence="6" id="KW-1185">Reference proteome</keyword>
<evidence type="ECO:0000313" key="5">
    <source>
        <dbReference type="EMBL" id="KAI3909586.1"/>
    </source>
</evidence>
<dbReference type="GO" id="GO:0000462">
    <property type="term" value="P:maturation of SSU-rRNA from tricistronic rRNA transcript (SSU-rRNA, 5.8S rRNA, LSU-rRNA)"/>
    <property type="evidence" value="ECO:0007669"/>
    <property type="project" value="TreeGrafter"/>
</dbReference>
<dbReference type="InterPro" id="IPR020574">
    <property type="entry name" value="Ribosomal_uS9_CS"/>
</dbReference>
<protein>
    <submittedName>
        <fullName evidence="5">Uncharacterized protein</fullName>
    </submittedName>
</protein>
<dbReference type="AlphaFoldDB" id="A0AAD4SIF7"/>
<dbReference type="Proteomes" id="UP001202328">
    <property type="component" value="Unassembled WGS sequence"/>
</dbReference>
<evidence type="ECO:0000256" key="3">
    <source>
        <dbReference type="ARBA" id="ARBA00023274"/>
    </source>
</evidence>
<comment type="similarity">
    <text evidence="1 4">Belongs to the universal ribosomal protein uS9 family.</text>
</comment>
<dbReference type="GO" id="GO:0006412">
    <property type="term" value="P:translation"/>
    <property type="evidence" value="ECO:0007669"/>
    <property type="project" value="InterPro"/>
</dbReference>
<proteinExistence type="inferred from homology"/>
<dbReference type="InterPro" id="IPR000754">
    <property type="entry name" value="Ribosomal_uS9"/>
</dbReference>
<sequence length="107" mass="12211">MATTESVQRFGRKKTAVVVTQCKKVDRQKFSGVDMRFRVRGGGHTSQIYATRQSIAKAVKEIKDIHVRDDRTPLVADPKRCEPKKFGWSWCSCRSSLCQRKKGGENH</sequence>
<dbReference type="GO" id="GO:0003723">
    <property type="term" value="F:RNA binding"/>
    <property type="evidence" value="ECO:0007669"/>
    <property type="project" value="TreeGrafter"/>
</dbReference>
<dbReference type="GO" id="GO:0022627">
    <property type="term" value="C:cytosolic small ribosomal subunit"/>
    <property type="evidence" value="ECO:0007669"/>
    <property type="project" value="TreeGrafter"/>
</dbReference>
<evidence type="ECO:0000313" key="6">
    <source>
        <dbReference type="Proteomes" id="UP001202328"/>
    </source>
</evidence>
<dbReference type="PANTHER" id="PTHR21569">
    <property type="entry name" value="RIBOSOMAL PROTEIN S9"/>
    <property type="match status" value="1"/>
</dbReference>
<reference evidence="5" key="1">
    <citation type="submission" date="2022-04" db="EMBL/GenBank/DDBJ databases">
        <title>A functionally conserved STORR gene fusion in Papaver species that diverged 16.8 million years ago.</title>
        <authorList>
            <person name="Catania T."/>
        </authorList>
    </citation>
    <scope>NUCLEOTIDE SEQUENCE</scope>
    <source>
        <strain evidence="5">S-188037</strain>
    </source>
</reference>
<keyword evidence="3 4" id="KW-0687">Ribonucleoprotein</keyword>
<dbReference type="InterPro" id="IPR020568">
    <property type="entry name" value="Ribosomal_Su5_D2-typ_SF"/>
</dbReference>
<dbReference type="PANTHER" id="PTHR21569:SF16">
    <property type="entry name" value="RIBOSOMAL PROTEIN S16"/>
    <property type="match status" value="1"/>
</dbReference>
<evidence type="ECO:0000256" key="1">
    <source>
        <dbReference type="ARBA" id="ARBA00005251"/>
    </source>
</evidence>
<name>A0AAD4SIF7_9MAGN</name>
<dbReference type="Gene3D" id="3.30.230.10">
    <property type="match status" value="1"/>
</dbReference>
<dbReference type="InterPro" id="IPR014721">
    <property type="entry name" value="Ribsml_uS5_D2-typ_fold_subgr"/>
</dbReference>
<dbReference type="Pfam" id="PF00380">
    <property type="entry name" value="Ribosomal_S9"/>
    <property type="match status" value="1"/>
</dbReference>
<dbReference type="EMBL" id="JAJJMB010010315">
    <property type="protein sequence ID" value="KAI3909586.1"/>
    <property type="molecule type" value="Genomic_DNA"/>
</dbReference>
<comment type="caution">
    <text evidence="5">The sequence shown here is derived from an EMBL/GenBank/DDBJ whole genome shotgun (WGS) entry which is preliminary data.</text>
</comment>
<dbReference type="SUPFAM" id="SSF54211">
    <property type="entry name" value="Ribosomal protein S5 domain 2-like"/>
    <property type="match status" value="1"/>
</dbReference>
<evidence type="ECO:0000256" key="2">
    <source>
        <dbReference type="ARBA" id="ARBA00022980"/>
    </source>
</evidence>
<gene>
    <name evidence="5" type="ORF">MKW98_014003</name>
</gene>
<evidence type="ECO:0000256" key="4">
    <source>
        <dbReference type="RuleBase" id="RU003815"/>
    </source>
</evidence>
<dbReference type="GO" id="GO:0003735">
    <property type="term" value="F:structural constituent of ribosome"/>
    <property type="evidence" value="ECO:0007669"/>
    <property type="project" value="InterPro"/>
</dbReference>